<dbReference type="InterPro" id="IPR024747">
    <property type="entry name" value="Pyridox_Oxase-rel"/>
</dbReference>
<dbReference type="RefSeq" id="XP_024722262.1">
    <property type="nucleotide sequence ID" value="XM_024870130.1"/>
</dbReference>
<dbReference type="STRING" id="857342.A0A2T3B5S4"/>
<dbReference type="OrthoDB" id="444432at2759"/>
<gene>
    <name evidence="1" type="ORF">M430DRAFT_98596</name>
</gene>
<dbReference type="InterPro" id="IPR012349">
    <property type="entry name" value="Split_barrel_FMN-bd"/>
</dbReference>
<dbReference type="AlphaFoldDB" id="A0A2T3B5S4"/>
<dbReference type="SUPFAM" id="SSF50475">
    <property type="entry name" value="FMN-binding split barrel"/>
    <property type="match status" value="1"/>
</dbReference>
<proteinExistence type="predicted"/>
<dbReference type="PANTHER" id="PTHR34071">
    <property type="entry name" value="5-NITROIMIDAZOLE ANTIBIOTICS RESISTANCE PROTEIN, NIMA-FAMILY-RELATED PROTEIN-RELATED"/>
    <property type="match status" value="1"/>
</dbReference>
<evidence type="ECO:0000313" key="1">
    <source>
        <dbReference type="EMBL" id="PSS22107.1"/>
    </source>
</evidence>
<protein>
    <recommendedName>
        <fullName evidence="3">Flavin-nucleotide-binding protein</fullName>
    </recommendedName>
</protein>
<reference evidence="1 2" key="1">
    <citation type="journal article" date="2018" name="New Phytol.">
        <title>Comparative genomics and transcriptomics depict ericoid mycorrhizal fungi as versatile saprotrophs and plant mutualists.</title>
        <authorList>
            <person name="Martino E."/>
            <person name="Morin E."/>
            <person name="Grelet G.A."/>
            <person name="Kuo A."/>
            <person name="Kohler A."/>
            <person name="Daghino S."/>
            <person name="Barry K.W."/>
            <person name="Cichocki N."/>
            <person name="Clum A."/>
            <person name="Dockter R.B."/>
            <person name="Hainaut M."/>
            <person name="Kuo R.C."/>
            <person name="LaButti K."/>
            <person name="Lindahl B.D."/>
            <person name="Lindquist E.A."/>
            <person name="Lipzen A."/>
            <person name="Khouja H.R."/>
            <person name="Magnuson J."/>
            <person name="Murat C."/>
            <person name="Ohm R.A."/>
            <person name="Singer S.W."/>
            <person name="Spatafora J.W."/>
            <person name="Wang M."/>
            <person name="Veneault-Fourrey C."/>
            <person name="Henrissat B."/>
            <person name="Grigoriev I.V."/>
            <person name="Martin F.M."/>
            <person name="Perotto S."/>
        </authorList>
    </citation>
    <scope>NUCLEOTIDE SEQUENCE [LARGE SCALE GENOMIC DNA]</scope>
    <source>
        <strain evidence="1 2">ATCC 22711</strain>
    </source>
</reference>
<sequence>MAGSEYPKLSRNTINRYKGRGKYDYETVNSIVNSVPVLHVSFPTPEEADPFPAMIPMLGFMASFSNPSASLSESLDLYLHGYISSRLMRLGNSSPTGEEGLPLTVAATHLDGLVLALTPNHHSYNYRSAILHGFATPVTDAEEKIWAMEKITNSVVDDRWANTRVPPTKTEMTSTQILKVRIIDASAKVRAGPPGDDRADLKNDELRAKTWIGVIPTWTTFGQPVPSPENRVAKVPEHIVSFLKRENEEGQKNAVLAVKGEPSSKE</sequence>
<evidence type="ECO:0000313" key="2">
    <source>
        <dbReference type="Proteomes" id="UP000241818"/>
    </source>
</evidence>
<dbReference type="Proteomes" id="UP000241818">
    <property type="component" value="Unassembled WGS sequence"/>
</dbReference>
<evidence type="ECO:0008006" key="3">
    <source>
        <dbReference type="Google" id="ProtNLM"/>
    </source>
</evidence>
<dbReference type="InParanoid" id="A0A2T3B5S4"/>
<keyword evidence="2" id="KW-1185">Reference proteome</keyword>
<dbReference type="GeneID" id="36578211"/>
<dbReference type="Pfam" id="PF12900">
    <property type="entry name" value="Pyridox_ox_2"/>
    <property type="match status" value="1"/>
</dbReference>
<accession>A0A2T3B5S4</accession>
<dbReference type="PANTHER" id="PTHR34071:SF2">
    <property type="entry name" value="FLAVIN-NUCLEOTIDE-BINDING PROTEIN"/>
    <property type="match status" value="1"/>
</dbReference>
<dbReference type="EMBL" id="KZ679009">
    <property type="protein sequence ID" value="PSS22107.1"/>
    <property type="molecule type" value="Genomic_DNA"/>
</dbReference>
<name>A0A2T3B5S4_AMORE</name>
<organism evidence="1 2">
    <name type="scientific">Amorphotheca resinae ATCC 22711</name>
    <dbReference type="NCBI Taxonomy" id="857342"/>
    <lineage>
        <taxon>Eukaryota</taxon>
        <taxon>Fungi</taxon>
        <taxon>Dikarya</taxon>
        <taxon>Ascomycota</taxon>
        <taxon>Pezizomycotina</taxon>
        <taxon>Leotiomycetes</taxon>
        <taxon>Helotiales</taxon>
        <taxon>Amorphothecaceae</taxon>
        <taxon>Amorphotheca</taxon>
    </lineage>
</organism>
<dbReference type="Gene3D" id="2.30.110.10">
    <property type="entry name" value="Electron Transport, Fmn-binding Protein, Chain A"/>
    <property type="match status" value="1"/>
</dbReference>